<organism evidence="2 3">
    <name type="scientific">Kingdonia uniflora</name>
    <dbReference type="NCBI Taxonomy" id="39325"/>
    <lineage>
        <taxon>Eukaryota</taxon>
        <taxon>Viridiplantae</taxon>
        <taxon>Streptophyta</taxon>
        <taxon>Embryophyta</taxon>
        <taxon>Tracheophyta</taxon>
        <taxon>Spermatophyta</taxon>
        <taxon>Magnoliopsida</taxon>
        <taxon>Ranunculales</taxon>
        <taxon>Circaeasteraceae</taxon>
        <taxon>Kingdonia</taxon>
    </lineage>
</organism>
<protein>
    <recommendedName>
        <fullName evidence="1">Molybdenum cofactor sulfurase middle domain-containing protein</fullName>
    </recommendedName>
</protein>
<comment type="caution">
    <text evidence="2">The sequence shown here is derived from an EMBL/GenBank/DDBJ whole genome shotgun (WGS) entry which is preliminary data.</text>
</comment>
<reference evidence="2 3" key="1">
    <citation type="journal article" date="2020" name="IScience">
        <title>Genome Sequencing of the Endangered Kingdonia uniflora (Circaeasteraceae, Ranunculales) Reveals Potential Mechanisms of Evolutionary Specialization.</title>
        <authorList>
            <person name="Sun Y."/>
            <person name="Deng T."/>
            <person name="Zhang A."/>
            <person name="Moore M.J."/>
            <person name="Landis J.B."/>
            <person name="Lin N."/>
            <person name="Zhang H."/>
            <person name="Zhang X."/>
            <person name="Huang J."/>
            <person name="Zhang X."/>
            <person name="Sun H."/>
            <person name="Wang H."/>
        </authorList>
    </citation>
    <scope>NUCLEOTIDE SEQUENCE [LARGE SCALE GENOMIC DNA]</scope>
    <source>
        <strain evidence="2">TB1705</strain>
        <tissue evidence="2">Leaf</tissue>
    </source>
</reference>
<feature type="domain" description="Molybdenum cofactor sulfurase middle" evidence="1">
    <location>
        <begin position="42"/>
        <end position="102"/>
    </location>
</feature>
<evidence type="ECO:0000313" key="2">
    <source>
        <dbReference type="EMBL" id="KAF6135176.1"/>
    </source>
</evidence>
<dbReference type="InterPro" id="IPR005303">
    <property type="entry name" value="MOCOS_middle"/>
</dbReference>
<sequence>MALSLNNGYKRVEESVKMEKALSFVGSILGKISNGVDEEPTARISSIFIYPIKSCRGISVSQAPITPTGFRWDRQWLVVNSKGRAYTQRVEPKLALVEVELPIAAYDEGWEPTVNSYLESAIGPPDFEAVQEVHPESSISLWYIIA</sequence>
<dbReference type="PANTHER" id="PTHR14237">
    <property type="entry name" value="MOLYBDOPTERIN COFACTOR SULFURASE MOSC"/>
    <property type="match status" value="1"/>
</dbReference>
<keyword evidence="3" id="KW-1185">Reference proteome</keyword>
<evidence type="ECO:0000259" key="1">
    <source>
        <dbReference type="Pfam" id="PF03476"/>
    </source>
</evidence>
<dbReference type="EMBL" id="JACGCM010002811">
    <property type="protein sequence ID" value="KAF6135176.1"/>
    <property type="molecule type" value="Genomic_DNA"/>
</dbReference>
<dbReference type="Pfam" id="PF03476">
    <property type="entry name" value="MOSC_N"/>
    <property type="match status" value="1"/>
</dbReference>
<dbReference type="PANTHER" id="PTHR14237:SF19">
    <property type="entry name" value="MITOCHONDRIAL AMIDOXIME REDUCING COMPONENT 1"/>
    <property type="match status" value="1"/>
</dbReference>
<dbReference type="OrthoDB" id="17255at2759"/>
<dbReference type="AlphaFoldDB" id="A0A7J7KXU2"/>
<name>A0A7J7KXU2_9MAGN</name>
<proteinExistence type="predicted"/>
<dbReference type="Proteomes" id="UP000541444">
    <property type="component" value="Unassembled WGS sequence"/>
</dbReference>
<gene>
    <name evidence="2" type="ORF">GIB67_035247</name>
</gene>
<accession>A0A7J7KXU2</accession>
<evidence type="ECO:0000313" key="3">
    <source>
        <dbReference type="Proteomes" id="UP000541444"/>
    </source>
</evidence>
<dbReference type="SUPFAM" id="SSF141673">
    <property type="entry name" value="MOSC N-terminal domain-like"/>
    <property type="match status" value="1"/>
</dbReference>